<evidence type="ECO:0000313" key="6">
    <source>
        <dbReference type="EMBL" id="QMS84916.1"/>
    </source>
</evidence>
<dbReference type="PRINTS" id="PR00990">
    <property type="entry name" value="RIBOKINASE"/>
</dbReference>
<evidence type="ECO:0000256" key="3">
    <source>
        <dbReference type="ARBA" id="ARBA00022777"/>
    </source>
</evidence>
<dbReference type="Gene3D" id="3.40.1190.20">
    <property type="match status" value="1"/>
</dbReference>
<dbReference type="GO" id="GO:0006796">
    <property type="term" value="P:phosphate-containing compound metabolic process"/>
    <property type="evidence" value="ECO:0007669"/>
    <property type="project" value="UniProtKB-ARBA"/>
</dbReference>
<keyword evidence="2 4" id="KW-0808">Transferase</keyword>
<dbReference type="InterPro" id="IPR002173">
    <property type="entry name" value="Carboh/pur_kinase_PfkB_CS"/>
</dbReference>
<evidence type="ECO:0000256" key="4">
    <source>
        <dbReference type="RuleBase" id="RU003704"/>
    </source>
</evidence>
<evidence type="ECO:0000256" key="1">
    <source>
        <dbReference type="ARBA" id="ARBA00010688"/>
    </source>
</evidence>
<organism evidence="6 7">
    <name type="scientific">Candidatus Xianfuyuplasma coldseepsis</name>
    <dbReference type="NCBI Taxonomy" id="2782163"/>
    <lineage>
        <taxon>Bacteria</taxon>
        <taxon>Bacillati</taxon>
        <taxon>Mycoplasmatota</taxon>
        <taxon>Mollicutes</taxon>
        <taxon>Candidatus Izemoplasmatales</taxon>
        <taxon>Candidatus Izemoplasmataceae</taxon>
        <taxon>Candidatus Xianfuyuplasma</taxon>
    </lineage>
</organism>
<proteinExistence type="inferred from homology"/>
<reference evidence="6 7" key="1">
    <citation type="submission" date="2020-02" db="EMBL/GenBank/DDBJ databases">
        <authorList>
            <person name="Zheng R.K."/>
            <person name="Sun C.M."/>
        </authorList>
    </citation>
    <scope>NUCLEOTIDE SEQUENCE [LARGE SCALE GENOMIC DNA]</scope>
    <source>
        <strain evidence="7">zrk13</strain>
    </source>
</reference>
<evidence type="ECO:0000256" key="2">
    <source>
        <dbReference type="ARBA" id="ARBA00022679"/>
    </source>
</evidence>
<dbReference type="Pfam" id="PF00294">
    <property type="entry name" value="PfkB"/>
    <property type="match status" value="1"/>
</dbReference>
<dbReference type="Proteomes" id="UP000514720">
    <property type="component" value="Chromosome"/>
</dbReference>
<evidence type="ECO:0000259" key="5">
    <source>
        <dbReference type="Pfam" id="PF00294"/>
    </source>
</evidence>
<dbReference type="SUPFAM" id="SSF53613">
    <property type="entry name" value="Ribokinase-like"/>
    <property type="match status" value="1"/>
</dbReference>
<dbReference type="PANTHER" id="PTHR10584:SF166">
    <property type="entry name" value="RIBOKINASE"/>
    <property type="match status" value="1"/>
</dbReference>
<dbReference type="RefSeq" id="WP_258878538.1">
    <property type="nucleotide sequence ID" value="NZ_CP048914.1"/>
</dbReference>
<dbReference type="InterPro" id="IPR002139">
    <property type="entry name" value="Ribo/fructo_kinase"/>
</dbReference>
<protein>
    <submittedName>
        <fullName evidence="6">Carbohydrate kinase family protein</fullName>
    </submittedName>
</protein>
<dbReference type="KEGG" id="xcl:G4Z02_03820"/>
<evidence type="ECO:0000313" key="7">
    <source>
        <dbReference type="Proteomes" id="UP000514720"/>
    </source>
</evidence>
<dbReference type="PANTHER" id="PTHR10584">
    <property type="entry name" value="SUGAR KINASE"/>
    <property type="match status" value="1"/>
</dbReference>
<dbReference type="GO" id="GO:0016301">
    <property type="term" value="F:kinase activity"/>
    <property type="evidence" value="ECO:0007669"/>
    <property type="project" value="UniProtKB-KW"/>
</dbReference>
<keyword evidence="7" id="KW-1185">Reference proteome</keyword>
<dbReference type="PROSITE" id="PS00584">
    <property type="entry name" value="PFKB_KINASES_2"/>
    <property type="match status" value="1"/>
</dbReference>
<accession>A0A7L7KRU1</accession>
<gene>
    <name evidence="6" type="ORF">G4Z02_03820</name>
</gene>
<dbReference type="InterPro" id="IPR011611">
    <property type="entry name" value="PfkB_dom"/>
</dbReference>
<comment type="similarity">
    <text evidence="1 4">Belongs to the carbohydrate kinase PfkB family.</text>
</comment>
<dbReference type="InterPro" id="IPR029056">
    <property type="entry name" value="Ribokinase-like"/>
</dbReference>
<sequence>MKSLVIGGCSVDTLIHVPEINSIADDMSLWATNVSTNIGGTGAGKALALDVLSSKVTLITDLGNDEYRPIIESFFETTTIHVVPVETDKCTAHTNIMHSQGKRISIFTSVGTQIPPIPHEFYDIITTVDVVFLNINEFCRQYIPFLQNIDIPIVVDIHDYDEGNPYHQDFIDVADILIASGVSIPNHGQFLKKYIELGKEFVVITNGSKGLVAMDHKQVFELKGYTDFTYVDSNGAGDSFVAGMMIKYLETNDIKQSLVFGSICGAMSCTSYDLYNKKYTKEVIEKIVKGVSL</sequence>
<keyword evidence="3 4" id="KW-0418">Kinase</keyword>
<feature type="domain" description="Carbohydrate kinase PfkB" evidence="5">
    <location>
        <begin position="189"/>
        <end position="276"/>
    </location>
</feature>
<name>A0A7L7KRU1_9MOLU</name>
<dbReference type="EMBL" id="CP048914">
    <property type="protein sequence ID" value="QMS84916.1"/>
    <property type="molecule type" value="Genomic_DNA"/>
</dbReference>
<dbReference type="AlphaFoldDB" id="A0A7L7KRU1"/>